<name>S9VRA1_9TRYP</name>
<dbReference type="EMBL" id="ATMH01006533">
    <property type="protein sequence ID" value="EPY25710.1"/>
    <property type="molecule type" value="Genomic_DNA"/>
</dbReference>
<evidence type="ECO:0000313" key="3">
    <source>
        <dbReference type="Proteomes" id="UP000015354"/>
    </source>
</evidence>
<comment type="caution">
    <text evidence="2">The sequence shown here is derived from an EMBL/GenBank/DDBJ whole genome shotgun (WGS) entry which is preliminary data.</text>
</comment>
<feature type="region of interest" description="Disordered" evidence="1">
    <location>
        <begin position="1"/>
        <end position="39"/>
    </location>
</feature>
<feature type="compositionally biased region" description="Basic residues" evidence="1">
    <location>
        <begin position="14"/>
        <end position="39"/>
    </location>
</feature>
<keyword evidence="3" id="KW-1185">Reference proteome</keyword>
<protein>
    <submittedName>
        <fullName evidence="2">Uncharacterized protein</fullName>
    </submittedName>
</protein>
<proteinExistence type="predicted"/>
<accession>S9VRA1</accession>
<dbReference type="Proteomes" id="UP000015354">
    <property type="component" value="Unassembled WGS sequence"/>
</dbReference>
<reference evidence="2 3" key="1">
    <citation type="journal article" date="2013" name="PLoS ONE">
        <title>Predicting the Proteins of Angomonas deanei, Strigomonas culicis and Their Respective Endosymbionts Reveals New Aspects of the Trypanosomatidae Family.</title>
        <authorList>
            <person name="Motta M.C."/>
            <person name="Martins A.C."/>
            <person name="de Souza S.S."/>
            <person name="Catta-Preta C.M."/>
            <person name="Silva R."/>
            <person name="Klein C.C."/>
            <person name="de Almeida L.G."/>
            <person name="de Lima Cunha O."/>
            <person name="Ciapina L.P."/>
            <person name="Brocchi M."/>
            <person name="Colabardini A.C."/>
            <person name="de Araujo Lima B."/>
            <person name="Machado C.R."/>
            <person name="de Almeida Soares C.M."/>
            <person name="Probst C.M."/>
            <person name="de Menezes C.B."/>
            <person name="Thompson C.E."/>
            <person name="Bartholomeu D.C."/>
            <person name="Gradia D.F."/>
            <person name="Pavoni D.P."/>
            <person name="Grisard E.C."/>
            <person name="Fantinatti-Garboggini F."/>
            <person name="Marchini F.K."/>
            <person name="Rodrigues-Luiz G.F."/>
            <person name="Wagner G."/>
            <person name="Goldman G.H."/>
            <person name="Fietto J.L."/>
            <person name="Elias M.C."/>
            <person name="Goldman M.H."/>
            <person name="Sagot M.F."/>
            <person name="Pereira M."/>
            <person name="Stoco P.H."/>
            <person name="de Mendonca-Neto R.P."/>
            <person name="Teixeira S.M."/>
            <person name="Maciel T.E."/>
            <person name="de Oliveira Mendes T.A."/>
            <person name="Urmenyi T.P."/>
            <person name="de Souza W."/>
            <person name="Schenkman S."/>
            <person name="de Vasconcelos A.T."/>
        </authorList>
    </citation>
    <scope>NUCLEOTIDE SEQUENCE [LARGE SCALE GENOMIC DNA]</scope>
</reference>
<sequence length="376" mass="41648">MARRRPPPPAARPAPRRPRAGRRRRPAAARRPCRRPRGHVARVLAGRAAPQPQHVALGRVGCGDRGAPHPADEVHRRHDEPRHLARVPAQHELPRLAQLVRRARVGVAHVGVARGHVVGRAGRPLRRPPAAAAQHVLADVHVDRRRVVQLEWVRYRDHRRAAALVQVQTQVRGELQIQQRVRRAQEECVPLAVLLEGDPEVKVAGGPRAAAAPCVVVRARVHIVARDAVRRGVAGHVAVAGHREVRQQIAARGHRVAAHVEVARAGAGALLKRYKVLRDARPQVAHRPVLGERRLRTAALARVAVAGAEPLRQDKNVAALPAPAAADWIAAQCQLLEIALAERELTQRRRAGRRRRCVRSSFRGHDNKKMFPYLEY</sequence>
<evidence type="ECO:0000256" key="1">
    <source>
        <dbReference type="SAM" id="MobiDB-lite"/>
    </source>
</evidence>
<gene>
    <name evidence="2" type="ORF">STCU_06533</name>
</gene>
<organism evidence="2 3">
    <name type="scientific">Strigomonas culicis</name>
    <dbReference type="NCBI Taxonomy" id="28005"/>
    <lineage>
        <taxon>Eukaryota</taxon>
        <taxon>Discoba</taxon>
        <taxon>Euglenozoa</taxon>
        <taxon>Kinetoplastea</taxon>
        <taxon>Metakinetoplastina</taxon>
        <taxon>Trypanosomatida</taxon>
        <taxon>Trypanosomatidae</taxon>
        <taxon>Strigomonadinae</taxon>
        <taxon>Strigomonas</taxon>
    </lineage>
</organism>
<evidence type="ECO:0000313" key="2">
    <source>
        <dbReference type="EMBL" id="EPY25710.1"/>
    </source>
</evidence>
<dbReference type="AlphaFoldDB" id="S9VRA1"/>